<dbReference type="eggNOG" id="COG1653">
    <property type="taxonomic scope" value="Bacteria"/>
</dbReference>
<keyword evidence="3" id="KW-1185">Reference proteome</keyword>
<gene>
    <name evidence="2" type="ORF">BRYFOR_07267</name>
</gene>
<comment type="caution">
    <text evidence="2">The sequence shown here is derived from an EMBL/GenBank/DDBJ whole genome shotgun (WGS) entry which is preliminary data.</text>
</comment>
<dbReference type="InterPro" id="IPR050490">
    <property type="entry name" value="Bact_solute-bd_prot1"/>
</dbReference>
<dbReference type="Proteomes" id="UP000005561">
    <property type="component" value="Unassembled WGS sequence"/>
</dbReference>
<evidence type="ECO:0000313" key="3">
    <source>
        <dbReference type="Proteomes" id="UP000005561"/>
    </source>
</evidence>
<protein>
    <submittedName>
        <fullName evidence="2">ABC transporter, solute-binding protein</fullName>
    </submittedName>
</protein>
<keyword evidence="1" id="KW-0732">Signal</keyword>
<dbReference type="InterPro" id="IPR006059">
    <property type="entry name" value="SBP"/>
</dbReference>
<accession>C6LF65</accession>
<proteinExistence type="predicted"/>
<organism evidence="2 3">
    <name type="scientific">Marvinbryantia formatexigens DSM 14469</name>
    <dbReference type="NCBI Taxonomy" id="478749"/>
    <lineage>
        <taxon>Bacteria</taxon>
        <taxon>Bacillati</taxon>
        <taxon>Bacillota</taxon>
        <taxon>Clostridia</taxon>
        <taxon>Lachnospirales</taxon>
        <taxon>Lachnospiraceae</taxon>
        <taxon>Marvinbryantia</taxon>
    </lineage>
</organism>
<name>C6LF65_9FIRM</name>
<evidence type="ECO:0000313" key="2">
    <source>
        <dbReference type="EMBL" id="EET60804.1"/>
    </source>
</evidence>
<dbReference type="CDD" id="cd13585">
    <property type="entry name" value="PBP2_TMBP_like"/>
    <property type="match status" value="1"/>
</dbReference>
<reference evidence="2" key="1">
    <citation type="submission" date="2009-07" db="EMBL/GenBank/DDBJ databases">
        <authorList>
            <person name="Weinstock G."/>
            <person name="Sodergren E."/>
            <person name="Clifton S."/>
            <person name="Fulton L."/>
            <person name="Fulton B."/>
            <person name="Courtney L."/>
            <person name="Fronick C."/>
            <person name="Harrison M."/>
            <person name="Strong C."/>
            <person name="Farmer C."/>
            <person name="Delahaunty K."/>
            <person name="Markovic C."/>
            <person name="Hall O."/>
            <person name="Minx P."/>
            <person name="Tomlinson C."/>
            <person name="Mitreva M."/>
            <person name="Nelson J."/>
            <person name="Hou S."/>
            <person name="Wollam A."/>
            <person name="Pepin K.H."/>
            <person name="Johnson M."/>
            <person name="Bhonagiri V."/>
            <person name="Nash W.E."/>
            <person name="Warren W."/>
            <person name="Chinwalla A."/>
            <person name="Mardis E.R."/>
            <person name="Wilson R.K."/>
        </authorList>
    </citation>
    <scope>NUCLEOTIDE SEQUENCE [LARGE SCALE GENOMIC DNA]</scope>
    <source>
        <strain evidence="2">DSM 14469</strain>
    </source>
</reference>
<dbReference type="SUPFAM" id="SSF53850">
    <property type="entry name" value="Periplasmic binding protein-like II"/>
    <property type="match status" value="1"/>
</dbReference>
<dbReference type="PANTHER" id="PTHR43649:SF12">
    <property type="entry name" value="DIACETYLCHITOBIOSE BINDING PROTEIN DASA"/>
    <property type="match status" value="1"/>
</dbReference>
<dbReference type="STRING" id="168384.SAMN05660368_02319"/>
<dbReference type="Gene3D" id="3.40.190.10">
    <property type="entry name" value="Periplasmic binding protein-like II"/>
    <property type="match status" value="1"/>
</dbReference>
<evidence type="ECO:0000256" key="1">
    <source>
        <dbReference type="SAM" id="SignalP"/>
    </source>
</evidence>
<sequence length="418" mass="46547">MKRKLNKVMVGMIVTAAAVTCMAPMAYADDEVTLTYCTWNENQRDSIQATIDGFEAENPDIKVELQITPWGEYWTKLEAAATSGNMPDIVTMHTNQIERYVNGGVMAAMDDLADYDETFSYDNYDEGITDLYVYDGVHYGVPKDKDCVVLVYNKKLFDNAGVEYPTADWTWDDLDDAAAKLTDKENGIYGFNAYNNDQEAWGNFIYANGGDFLNEDGTASGLDTPEAMDAMNFFMELNEKYSPSKEMQAEVDAVSMFATGTVAMQTIGNWQLSYFIDNETIKDDFAIAMLPSTPDGKRSTISNGLALSIPADCKNMDAAKKFVAYASSQKGMEEAAEGPAIPCYNGVDEVWAEAHKDMYDTQVILDSLQFGKQLRGSEKKNEWGEIMYSYVGKIFDGTMNVEDAFTQASEEMNEVLTQ</sequence>
<feature type="signal peptide" evidence="1">
    <location>
        <begin position="1"/>
        <end position="28"/>
    </location>
</feature>
<dbReference type="PANTHER" id="PTHR43649">
    <property type="entry name" value="ARABINOSE-BINDING PROTEIN-RELATED"/>
    <property type="match status" value="1"/>
</dbReference>
<dbReference type="AlphaFoldDB" id="C6LF65"/>
<dbReference type="RefSeq" id="WP_006862058.1">
    <property type="nucleotide sequence ID" value="NZ_ACCL02000009.1"/>
</dbReference>
<dbReference type="EMBL" id="ACCL02000009">
    <property type="protein sequence ID" value="EET60804.1"/>
    <property type="molecule type" value="Genomic_DNA"/>
</dbReference>
<dbReference type="OrthoDB" id="362670at2"/>
<dbReference type="Pfam" id="PF01547">
    <property type="entry name" value="SBP_bac_1"/>
    <property type="match status" value="1"/>
</dbReference>
<feature type="chain" id="PRO_5002968413" evidence="1">
    <location>
        <begin position="29"/>
        <end position="418"/>
    </location>
</feature>